<organism evidence="1 2">
    <name type="scientific">Aquabacterium commune</name>
    <dbReference type="NCBI Taxonomy" id="70586"/>
    <lineage>
        <taxon>Bacteria</taxon>
        <taxon>Pseudomonadati</taxon>
        <taxon>Pseudomonadota</taxon>
        <taxon>Betaproteobacteria</taxon>
        <taxon>Burkholderiales</taxon>
        <taxon>Aquabacterium</taxon>
    </lineage>
</organism>
<evidence type="ECO:0000313" key="2">
    <source>
        <dbReference type="Proteomes" id="UP000294593"/>
    </source>
</evidence>
<dbReference type="AlphaFoldDB" id="A0A4R6RB37"/>
<reference evidence="1 2" key="1">
    <citation type="submission" date="2019-03" db="EMBL/GenBank/DDBJ databases">
        <title>Genomic Encyclopedia of Type Strains, Phase IV (KMG-IV): sequencing the most valuable type-strain genomes for metagenomic binning, comparative biology and taxonomic classification.</title>
        <authorList>
            <person name="Goeker M."/>
        </authorList>
    </citation>
    <scope>NUCLEOTIDE SEQUENCE [LARGE SCALE GENOMIC DNA]</scope>
    <source>
        <strain evidence="1 2">DSM 11901</strain>
    </source>
</reference>
<comment type="caution">
    <text evidence="1">The sequence shown here is derived from an EMBL/GenBank/DDBJ whole genome shotgun (WGS) entry which is preliminary data.</text>
</comment>
<accession>A0A4R6RB37</accession>
<gene>
    <name evidence="1" type="ORF">EV672_10523</name>
</gene>
<dbReference type="Proteomes" id="UP000294593">
    <property type="component" value="Unassembled WGS sequence"/>
</dbReference>
<sequence length="100" mass="11693">MFLSPNRWFAALVVLVCVALLVRMCLPVRHRAALDAALRRMAGWLRVRATAVWHWRQWRSRRDDAARLAEEAIQRARRTRADKDGNVIRPEAFKGPRKPH</sequence>
<keyword evidence="2" id="KW-1185">Reference proteome</keyword>
<evidence type="ECO:0000313" key="1">
    <source>
        <dbReference type="EMBL" id="TDP82836.1"/>
    </source>
</evidence>
<proteinExistence type="predicted"/>
<name>A0A4R6RB37_9BURK</name>
<protein>
    <submittedName>
        <fullName evidence="1">Uncharacterized protein</fullName>
    </submittedName>
</protein>
<dbReference type="EMBL" id="SNXW01000005">
    <property type="protein sequence ID" value="TDP82836.1"/>
    <property type="molecule type" value="Genomic_DNA"/>
</dbReference>
<dbReference type="RefSeq" id="WP_133608741.1">
    <property type="nucleotide sequence ID" value="NZ_JBASTO010000208.1"/>
</dbReference>